<evidence type="ECO:0000256" key="2">
    <source>
        <dbReference type="ARBA" id="ARBA00010145"/>
    </source>
</evidence>
<evidence type="ECO:0000256" key="6">
    <source>
        <dbReference type="ARBA" id="ARBA00022989"/>
    </source>
</evidence>
<evidence type="ECO:0000256" key="8">
    <source>
        <dbReference type="SAM" id="Phobius"/>
    </source>
</evidence>
<feature type="transmembrane region" description="Helical" evidence="8">
    <location>
        <begin position="123"/>
        <end position="146"/>
    </location>
</feature>
<keyword evidence="5 8" id="KW-0812">Transmembrane</keyword>
<feature type="transmembrane region" description="Helical" evidence="8">
    <location>
        <begin position="199"/>
        <end position="218"/>
    </location>
</feature>
<dbReference type="Proteomes" id="UP000263993">
    <property type="component" value="Unassembled WGS sequence"/>
</dbReference>
<feature type="transmembrane region" description="Helical" evidence="8">
    <location>
        <begin position="289"/>
        <end position="309"/>
    </location>
</feature>
<protein>
    <submittedName>
        <fullName evidence="9">AEC family transporter</fullName>
    </submittedName>
</protein>
<feature type="transmembrane region" description="Helical" evidence="8">
    <location>
        <begin position="230"/>
        <end position="250"/>
    </location>
</feature>
<evidence type="ECO:0000256" key="5">
    <source>
        <dbReference type="ARBA" id="ARBA00022692"/>
    </source>
</evidence>
<dbReference type="RefSeq" id="WP_115518673.1">
    <property type="nucleotide sequence ID" value="NZ_QRGO01000003.1"/>
</dbReference>
<comment type="caution">
    <text evidence="9">The sequence shown here is derived from an EMBL/GenBank/DDBJ whole genome shotgun (WGS) entry which is preliminary data.</text>
</comment>
<evidence type="ECO:0000313" key="9">
    <source>
        <dbReference type="EMBL" id="RDV01156.1"/>
    </source>
</evidence>
<evidence type="ECO:0000256" key="4">
    <source>
        <dbReference type="ARBA" id="ARBA00022475"/>
    </source>
</evidence>
<feature type="transmembrane region" description="Helical" evidence="8">
    <location>
        <begin position="167"/>
        <end position="187"/>
    </location>
</feature>
<dbReference type="GO" id="GO:0005886">
    <property type="term" value="C:plasma membrane"/>
    <property type="evidence" value="ECO:0007669"/>
    <property type="project" value="UniProtKB-SubCell"/>
</dbReference>
<feature type="transmembrane region" description="Helical" evidence="8">
    <location>
        <begin position="6"/>
        <end position="24"/>
    </location>
</feature>
<organism evidence="9 10">
    <name type="scientific">Undibacter mobilis</name>
    <dbReference type="NCBI Taxonomy" id="2292256"/>
    <lineage>
        <taxon>Bacteria</taxon>
        <taxon>Pseudomonadati</taxon>
        <taxon>Pseudomonadota</taxon>
        <taxon>Alphaproteobacteria</taxon>
        <taxon>Hyphomicrobiales</taxon>
        <taxon>Nitrobacteraceae</taxon>
        <taxon>Undibacter</taxon>
    </lineage>
</organism>
<dbReference type="InterPro" id="IPR004776">
    <property type="entry name" value="Mem_transp_PIN-like"/>
</dbReference>
<sequence>MIEVLNLALPFFGLIIIGFVCGKIKQIPDTALGWMNFFIVYVSLPALFYRILAQTPLEQLAQVDFIVATTLSTFWVFAVAFAIGIAVTKGRIDQSTIAGLAGAYGNIGYMGPGLALSTLGPTAAVPVALIFCFDTLLLFSLVPFMMAIASPQKKSVTSIALEVVKRIGTNPLVIASVLGILSAAVHFQPPVAAEKLMLFLSNASAPCALFTLGVTVALRPLKKVPWDMPLLTTIKLVIHPIVVFLLLSVFGPFDQMWVDTAVLMAALPPALNVFVFARQYDTWVEQASTAVLVGTVVSVLTLTTVMWMVKTGALPHLLFR</sequence>
<keyword evidence="7 8" id="KW-0472">Membrane</keyword>
<gene>
    <name evidence="9" type="ORF">DXH78_18145</name>
</gene>
<feature type="transmembrane region" description="Helical" evidence="8">
    <location>
        <begin position="65"/>
        <end position="85"/>
    </location>
</feature>
<keyword evidence="4" id="KW-1003">Cell membrane</keyword>
<accession>A0A371B0Q8</accession>
<evidence type="ECO:0000256" key="1">
    <source>
        <dbReference type="ARBA" id="ARBA00004651"/>
    </source>
</evidence>
<keyword evidence="10" id="KW-1185">Reference proteome</keyword>
<dbReference type="Gene3D" id="1.20.1530.20">
    <property type="match status" value="1"/>
</dbReference>
<keyword evidence="3" id="KW-0813">Transport</keyword>
<feature type="transmembrane region" description="Helical" evidence="8">
    <location>
        <begin position="97"/>
        <end position="117"/>
    </location>
</feature>
<reference evidence="10" key="1">
    <citation type="submission" date="2018-08" db="EMBL/GenBank/DDBJ databases">
        <authorList>
            <person name="Kim S.-J."/>
            <person name="Jung G.-Y."/>
        </authorList>
    </citation>
    <scope>NUCLEOTIDE SEQUENCE [LARGE SCALE GENOMIC DNA]</scope>
    <source>
        <strain evidence="10">GY_H</strain>
    </source>
</reference>
<feature type="transmembrane region" description="Helical" evidence="8">
    <location>
        <begin position="256"/>
        <end position="277"/>
    </location>
</feature>
<dbReference type="Pfam" id="PF03547">
    <property type="entry name" value="Mem_trans"/>
    <property type="match status" value="1"/>
</dbReference>
<dbReference type="EMBL" id="QRGO01000003">
    <property type="protein sequence ID" value="RDV01156.1"/>
    <property type="molecule type" value="Genomic_DNA"/>
</dbReference>
<evidence type="ECO:0000313" key="10">
    <source>
        <dbReference type="Proteomes" id="UP000263993"/>
    </source>
</evidence>
<dbReference type="InterPro" id="IPR038770">
    <property type="entry name" value="Na+/solute_symporter_sf"/>
</dbReference>
<evidence type="ECO:0000256" key="7">
    <source>
        <dbReference type="ARBA" id="ARBA00023136"/>
    </source>
</evidence>
<dbReference type="PANTHER" id="PTHR36838">
    <property type="entry name" value="AUXIN EFFLUX CARRIER FAMILY PROTEIN"/>
    <property type="match status" value="1"/>
</dbReference>
<keyword evidence="6 8" id="KW-1133">Transmembrane helix</keyword>
<comment type="subcellular location">
    <subcellularLocation>
        <location evidence="1">Cell membrane</location>
        <topology evidence="1">Multi-pass membrane protein</topology>
    </subcellularLocation>
</comment>
<feature type="transmembrane region" description="Helical" evidence="8">
    <location>
        <begin position="31"/>
        <end position="53"/>
    </location>
</feature>
<name>A0A371B0Q8_9BRAD</name>
<dbReference type="AlphaFoldDB" id="A0A371B0Q8"/>
<dbReference type="OrthoDB" id="7329340at2"/>
<evidence type="ECO:0000256" key="3">
    <source>
        <dbReference type="ARBA" id="ARBA00022448"/>
    </source>
</evidence>
<dbReference type="GO" id="GO:0055085">
    <property type="term" value="P:transmembrane transport"/>
    <property type="evidence" value="ECO:0007669"/>
    <property type="project" value="InterPro"/>
</dbReference>
<proteinExistence type="inferred from homology"/>
<dbReference type="PANTHER" id="PTHR36838:SF3">
    <property type="entry name" value="TRANSPORTER AUXIN EFFLUX CARRIER EC FAMILY"/>
    <property type="match status" value="1"/>
</dbReference>
<comment type="similarity">
    <text evidence="2">Belongs to the auxin efflux carrier (TC 2.A.69) family.</text>
</comment>